<evidence type="ECO:0000256" key="4">
    <source>
        <dbReference type="ARBA" id="ARBA00013244"/>
    </source>
</evidence>
<dbReference type="InterPro" id="IPR014292">
    <property type="entry name" value="Acyl_transf_WS/DGAT"/>
</dbReference>
<evidence type="ECO:0000256" key="10">
    <source>
        <dbReference type="ARBA" id="ARBA00048109"/>
    </source>
</evidence>
<dbReference type="RefSeq" id="WP_344998901.1">
    <property type="nucleotide sequence ID" value="NZ_BAABFR010000074.1"/>
</dbReference>
<sequence>MPVPTNPIDALRLRTASAEHPLHVGALALLSPGHETDAPDIGEIFAAAVERDRIAEFWRRSAQRSVFSPTRWSWTTCAAVDLDYHVQTWALPRPGTEAELWRLVSRLHSEQLDPGRPAWEIHLIEGLADGRYGVYLKAHHALLDRPSAARLLEDGLTGDPSARDTAAPWELEPGDAAEPRTHGSGLGSLPTLVASATRAAVTDGIRVLPALADTLDRAMRRCSGPSTVTASRPLLDAPVGSARAVTGRSWALERLRPVAEASDATVFDVVLAMCAGALRRHLTARDGLPPEPLVALVPVPIQRRGEPDASVRTPEEGVRPVTCSLATHLPDPAHRLAAISATMRDVRSALDSADRAQLATMSALRGIPRAIGLLTGGDGPVRNPNVVITGLAGPTSRLYWNSAHLSALYPLSAPARARPLTITCMNNDTQVSFGLAGSTRATPALSAMLGHLDCELEALEAAVGL</sequence>
<accession>A0ABP8K3G2</accession>
<reference evidence="15" key="1">
    <citation type="journal article" date="2019" name="Int. J. Syst. Evol. Microbiol.">
        <title>The Global Catalogue of Microorganisms (GCM) 10K type strain sequencing project: providing services to taxonomists for standard genome sequencing and annotation.</title>
        <authorList>
            <consortium name="The Broad Institute Genomics Platform"/>
            <consortium name="The Broad Institute Genome Sequencing Center for Infectious Disease"/>
            <person name="Wu L."/>
            <person name="Ma J."/>
        </authorList>
    </citation>
    <scope>NUCLEOTIDE SEQUENCE [LARGE SCALE GENOMIC DNA]</scope>
    <source>
        <strain evidence="15">JCM 17688</strain>
    </source>
</reference>
<dbReference type="InterPro" id="IPR009721">
    <property type="entry name" value="O-acyltransferase_WSD1_C"/>
</dbReference>
<keyword evidence="8 11" id="KW-0443">Lipid metabolism</keyword>
<dbReference type="Gene3D" id="3.30.559.10">
    <property type="entry name" value="Chloramphenicol acetyltransferase-like domain"/>
    <property type="match status" value="1"/>
</dbReference>
<dbReference type="EC" id="2.3.1.20" evidence="4 11"/>
<evidence type="ECO:0000256" key="7">
    <source>
        <dbReference type="ARBA" id="ARBA00022798"/>
    </source>
</evidence>
<dbReference type="NCBIfam" id="TIGR02946">
    <property type="entry name" value="acyl_WS_DGAT"/>
    <property type="match status" value="1"/>
</dbReference>
<dbReference type="InterPro" id="IPR023213">
    <property type="entry name" value="CAT-like_dom_sf"/>
</dbReference>
<evidence type="ECO:0000259" key="12">
    <source>
        <dbReference type="Pfam" id="PF03007"/>
    </source>
</evidence>
<dbReference type="PANTHER" id="PTHR31650">
    <property type="entry name" value="O-ACYLTRANSFERASE (WSD1-LIKE) FAMILY PROTEIN"/>
    <property type="match status" value="1"/>
</dbReference>
<comment type="caution">
    <text evidence="14">The sequence shown here is derived from an EMBL/GenBank/DDBJ whole genome shotgun (WGS) entry which is preliminary data.</text>
</comment>
<comment type="catalytic activity">
    <reaction evidence="10 11">
        <text>an acyl-CoA + a 1,2-diacyl-sn-glycerol = a triacyl-sn-glycerol + CoA</text>
        <dbReference type="Rhea" id="RHEA:10868"/>
        <dbReference type="ChEBI" id="CHEBI:17815"/>
        <dbReference type="ChEBI" id="CHEBI:57287"/>
        <dbReference type="ChEBI" id="CHEBI:58342"/>
        <dbReference type="ChEBI" id="CHEBI:64615"/>
        <dbReference type="EC" id="2.3.1.20"/>
    </reaction>
</comment>
<feature type="domain" description="O-acyltransferase WSD1 C-terminal" evidence="13">
    <location>
        <begin position="321"/>
        <end position="459"/>
    </location>
</feature>
<evidence type="ECO:0000313" key="15">
    <source>
        <dbReference type="Proteomes" id="UP001500635"/>
    </source>
</evidence>
<evidence type="ECO:0000256" key="5">
    <source>
        <dbReference type="ARBA" id="ARBA00022516"/>
    </source>
</evidence>
<evidence type="ECO:0000256" key="9">
    <source>
        <dbReference type="ARBA" id="ARBA00023315"/>
    </source>
</evidence>
<evidence type="ECO:0000256" key="11">
    <source>
        <dbReference type="RuleBase" id="RU361241"/>
    </source>
</evidence>
<dbReference type="InterPro" id="IPR004255">
    <property type="entry name" value="O-acyltransferase_WSD1_N"/>
</dbReference>
<dbReference type="Pfam" id="PF06974">
    <property type="entry name" value="WS_DGAT_C"/>
    <property type="match status" value="1"/>
</dbReference>
<dbReference type="PANTHER" id="PTHR31650:SF1">
    <property type="entry name" value="WAX ESTER SYNTHASE_DIACYLGLYCEROL ACYLTRANSFERASE 4-RELATED"/>
    <property type="match status" value="1"/>
</dbReference>
<evidence type="ECO:0000313" key="14">
    <source>
        <dbReference type="EMBL" id="GAA4399824.1"/>
    </source>
</evidence>
<dbReference type="InterPro" id="IPR045034">
    <property type="entry name" value="O-acyltransferase_WSD1-like"/>
</dbReference>
<dbReference type="SUPFAM" id="SSF52777">
    <property type="entry name" value="CoA-dependent acyltransferases"/>
    <property type="match status" value="1"/>
</dbReference>
<evidence type="ECO:0000256" key="6">
    <source>
        <dbReference type="ARBA" id="ARBA00022679"/>
    </source>
</evidence>
<dbReference type="Pfam" id="PF03007">
    <property type="entry name" value="WS_DGAT_cat"/>
    <property type="match status" value="1"/>
</dbReference>
<comment type="similarity">
    <text evidence="3 11">Belongs to the long-chain O-acyltransferase family.</text>
</comment>
<dbReference type="EMBL" id="BAABFR010000074">
    <property type="protein sequence ID" value="GAA4399824.1"/>
    <property type="molecule type" value="Genomic_DNA"/>
</dbReference>
<keyword evidence="9 11" id="KW-0012">Acyltransferase</keyword>
<gene>
    <name evidence="14" type="ORF">GCM10023147_37780</name>
</gene>
<organism evidence="14 15">
    <name type="scientific">Tsukamurella soli</name>
    <dbReference type="NCBI Taxonomy" id="644556"/>
    <lineage>
        <taxon>Bacteria</taxon>
        <taxon>Bacillati</taxon>
        <taxon>Actinomycetota</taxon>
        <taxon>Actinomycetes</taxon>
        <taxon>Mycobacteriales</taxon>
        <taxon>Tsukamurellaceae</taxon>
        <taxon>Tsukamurella</taxon>
    </lineage>
</organism>
<evidence type="ECO:0000256" key="3">
    <source>
        <dbReference type="ARBA" id="ARBA00009587"/>
    </source>
</evidence>
<feature type="domain" description="O-acyltransferase WSD1-like N-terminal" evidence="12">
    <location>
        <begin position="6"/>
        <end position="270"/>
    </location>
</feature>
<evidence type="ECO:0000259" key="13">
    <source>
        <dbReference type="Pfam" id="PF06974"/>
    </source>
</evidence>
<evidence type="ECO:0000256" key="2">
    <source>
        <dbReference type="ARBA" id="ARBA00005189"/>
    </source>
</evidence>
<keyword evidence="7 11" id="KW-0319">Glycerol metabolism</keyword>
<evidence type="ECO:0000256" key="8">
    <source>
        <dbReference type="ARBA" id="ARBA00023098"/>
    </source>
</evidence>
<protein>
    <recommendedName>
        <fullName evidence="4 11">Diacylglycerol O-acyltransferase</fullName>
        <ecNumber evidence="4 11">2.3.1.20</ecNumber>
    </recommendedName>
</protein>
<keyword evidence="5 11" id="KW-0444">Lipid biosynthesis</keyword>
<name>A0ABP8K3G2_9ACTN</name>
<comment type="pathway">
    <text evidence="1 11">Glycerolipid metabolism; triacylglycerol biosynthesis.</text>
</comment>
<keyword evidence="6 11" id="KW-0808">Transferase</keyword>
<comment type="pathway">
    <text evidence="2">Lipid metabolism.</text>
</comment>
<proteinExistence type="inferred from homology"/>
<keyword evidence="15" id="KW-1185">Reference proteome</keyword>
<dbReference type="Proteomes" id="UP001500635">
    <property type="component" value="Unassembled WGS sequence"/>
</dbReference>
<evidence type="ECO:0000256" key="1">
    <source>
        <dbReference type="ARBA" id="ARBA00004771"/>
    </source>
</evidence>